<dbReference type="AlphaFoldDB" id="A0A5N6Y9G9"/>
<gene>
    <name evidence="1" type="ORF">BDV24DRAFT_162668</name>
</gene>
<sequence>MEILKATGQRFLAAAGPYSNHQIAESSEENFPEVASRLHEQVAVPSTGLRFMVDTSPMKKILGISFRPLQDSVIETVSSVLEVIFALSRTMFIKF</sequence>
<organism evidence="1">
    <name type="scientific">Aspergillus arachidicola</name>
    <dbReference type="NCBI Taxonomy" id="656916"/>
    <lineage>
        <taxon>Eukaryota</taxon>
        <taxon>Fungi</taxon>
        <taxon>Dikarya</taxon>
        <taxon>Ascomycota</taxon>
        <taxon>Pezizomycotina</taxon>
        <taxon>Eurotiomycetes</taxon>
        <taxon>Eurotiomycetidae</taxon>
        <taxon>Eurotiales</taxon>
        <taxon>Aspergillaceae</taxon>
        <taxon>Aspergillus</taxon>
        <taxon>Aspergillus subgen. Circumdati</taxon>
    </lineage>
</organism>
<reference evidence="1" key="1">
    <citation type="submission" date="2019-04" db="EMBL/GenBank/DDBJ databases">
        <title>Friends and foes A comparative genomics study of 23 Aspergillus species from section Flavi.</title>
        <authorList>
            <consortium name="DOE Joint Genome Institute"/>
            <person name="Kjaerbolling I."/>
            <person name="Vesth T."/>
            <person name="Frisvad J.C."/>
            <person name="Nybo J.L."/>
            <person name="Theobald S."/>
            <person name="Kildgaard S."/>
            <person name="Isbrandt T."/>
            <person name="Kuo A."/>
            <person name="Sato A."/>
            <person name="Lyhne E.K."/>
            <person name="Kogle M.E."/>
            <person name="Wiebenga A."/>
            <person name="Kun R.S."/>
            <person name="Lubbers R.J."/>
            <person name="Makela M.R."/>
            <person name="Barry K."/>
            <person name="Chovatia M."/>
            <person name="Clum A."/>
            <person name="Daum C."/>
            <person name="Haridas S."/>
            <person name="He G."/>
            <person name="LaButti K."/>
            <person name="Lipzen A."/>
            <person name="Mondo S."/>
            <person name="Riley R."/>
            <person name="Salamov A."/>
            <person name="Simmons B.A."/>
            <person name="Magnuson J.K."/>
            <person name="Henrissat B."/>
            <person name="Mortensen U.H."/>
            <person name="Larsen T.O."/>
            <person name="Devries R.P."/>
            <person name="Grigoriev I.V."/>
            <person name="Machida M."/>
            <person name="Baker S.E."/>
            <person name="Andersen M.R."/>
        </authorList>
    </citation>
    <scope>NUCLEOTIDE SEQUENCE</scope>
    <source>
        <strain evidence="1">CBS 117612</strain>
    </source>
</reference>
<dbReference type="Proteomes" id="UP000325558">
    <property type="component" value="Unassembled WGS sequence"/>
</dbReference>
<accession>A0A5N6Y9G9</accession>
<proteinExistence type="predicted"/>
<evidence type="ECO:0000313" key="1">
    <source>
        <dbReference type="EMBL" id="KAE8342112.1"/>
    </source>
</evidence>
<dbReference type="OrthoDB" id="2735536at2759"/>
<protein>
    <submittedName>
        <fullName evidence="1">Uncharacterized protein</fullName>
    </submittedName>
</protein>
<dbReference type="EMBL" id="ML737136">
    <property type="protein sequence ID" value="KAE8342112.1"/>
    <property type="molecule type" value="Genomic_DNA"/>
</dbReference>
<name>A0A5N6Y9G9_9EURO</name>
<dbReference type="Gene3D" id="3.40.50.720">
    <property type="entry name" value="NAD(P)-binding Rossmann-like Domain"/>
    <property type="match status" value="1"/>
</dbReference>